<dbReference type="PANTHER" id="PTHR14024">
    <property type="entry name" value="PERILIPIN"/>
    <property type="match status" value="1"/>
</dbReference>
<feature type="region of interest" description="Disordered" evidence="4">
    <location>
        <begin position="1"/>
        <end position="21"/>
    </location>
</feature>
<proteinExistence type="evidence at transcript level"/>
<dbReference type="Pfam" id="PF03036">
    <property type="entry name" value="Perilipin"/>
    <property type="match status" value="1"/>
</dbReference>
<feature type="region of interest" description="Disordered" evidence="4">
    <location>
        <begin position="420"/>
        <end position="454"/>
    </location>
</feature>
<dbReference type="RefSeq" id="XP_066912855.1">
    <property type="nucleotide sequence ID" value="XM_067056754.1"/>
</dbReference>
<dbReference type="InterPro" id="IPR004279">
    <property type="entry name" value="Perilipin"/>
</dbReference>
<dbReference type="AlphaFoldDB" id="A0A069DMX0"/>
<organism evidence="5">
    <name type="scientific">Clytia hemisphaerica</name>
    <dbReference type="NCBI Taxonomy" id="252671"/>
    <lineage>
        <taxon>Eukaryota</taxon>
        <taxon>Metazoa</taxon>
        <taxon>Cnidaria</taxon>
        <taxon>Hydrozoa</taxon>
        <taxon>Hydroidolina</taxon>
        <taxon>Leptothecata</taxon>
        <taxon>Obeliida</taxon>
        <taxon>Clytiidae</taxon>
        <taxon>Clytia</taxon>
    </lineage>
</organism>
<dbReference type="GO" id="GO:0019915">
    <property type="term" value="P:lipid storage"/>
    <property type="evidence" value="ECO:0007669"/>
    <property type="project" value="TreeGrafter"/>
</dbReference>
<dbReference type="Proteomes" id="UP000594262">
    <property type="component" value="Unplaced"/>
</dbReference>
<dbReference type="GO" id="GO:0005811">
    <property type="term" value="C:lipid droplet"/>
    <property type="evidence" value="ECO:0007669"/>
    <property type="project" value="UniProtKB-SubCell"/>
</dbReference>
<keyword evidence="7" id="KW-1185">Reference proteome</keyword>
<evidence type="ECO:0000256" key="2">
    <source>
        <dbReference type="ARBA" id="ARBA00006311"/>
    </source>
</evidence>
<comment type="similarity">
    <text evidence="2">Belongs to the perilipin family.</text>
</comment>
<keyword evidence="3" id="KW-0551">Lipid droplet</keyword>
<accession>A0A069DMX0</accession>
<reference evidence="6" key="2">
    <citation type="submission" date="2021-01" db="UniProtKB">
        <authorList>
            <consortium name="EnsemblMetazoa"/>
        </authorList>
    </citation>
    <scope>IDENTIFICATION</scope>
</reference>
<dbReference type="GeneID" id="136800143"/>
<evidence type="ECO:0000313" key="5">
    <source>
        <dbReference type="EMBL" id="JAC84857.1"/>
    </source>
</evidence>
<name>A0A069DMX0_9CNID</name>
<dbReference type="EMBL" id="GBGP01000347">
    <property type="protein sequence ID" value="JAC84857.1"/>
    <property type="molecule type" value="mRNA"/>
</dbReference>
<evidence type="ECO:0000313" key="6">
    <source>
        <dbReference type="EnsemblMetazoa" id="CLYHEMP000516.1"/>
    </source>
</evidence>
<evidence type="ECO:0000256" key="1">
    <source>
        <dbReference type="ARBA" id="ARBA00004502"/>
    </source>
</evidence>
<evidence type="ECO:0000256" key="4">
    <source>
        <dbReference type="SAM" id="MobiDB-lite"/>
    </source>
</evidence>
<evidence type="ECO:0000256" key="3">
    <source>
        <dbReference type="ARBA" id="ARBA00022677"/>
    </source>
</evidence>
<dbReference type="GO" id="GO:0005829">
    <property type="term" value="C:cytosol"/>
    <property type="evidence" value="ECO:0007669"/>
    <property type="project" value="TreeGrafter"/>
</dbReference>
<feature type="compositionally biased region" description="Polar residues" evidence="4">
    <location>
        <begin position="421"/>
        <end position="447"/>
    </location>
</feature>
<dbReference type="OrthoDB" id="376826at2759"/>
<comment type="subcellular location">
    <subcellularLocation>
        <location evidence="1">Lipid droplet</location>
    </subcellularLocation>
</comment>
<dbReference type="GO" id="GO:0010890">
    <property type="term" value="P:positive regulation of triglyceride storage"/>
    <property type="evidence" value="ECO:0007669"/>
    <property type="project" value="TreeGrafter"/>
</dbReference>
<evidence type="ECO:0000313" key="7">
    <source>
        <dbReference type="Proteomes" id="UP000594262"/>
    </source>
</evidence>
<sequence>MSGDNRSDMEVDTLPDTPPNEVKSFHERLSEIPMYSMTLSQLTSAYTSLKDRNQVLNQAFTTGEKYFTQASEVAKPVVLSATETALKAAKPIVGDITDPAGKIDQCASEALAKVQEKLPIVNQTPTQIAESAKASASETANYYKTSAQETANYYKTSAQETANYYIEKLSASRIGQQTTTQLDNAVSFSELMVEICFPTDGSCPDDLKELEQAEEDEDKGLLVRAGNLKERAVRRGTRKVMSYTPVQTTIDNVQYAQKQISEMTQKVLQGTNYVATKSLEAKDLLKENYPTIKTLAQETLVEGTELIGKKWDHVYKTSMYIPKKAIQVTGEVYINAQEIVFAYSKAHSLTELPHAVVEMAEKYYNNLATEGMTIDQVKEKAVAFVYVPAQVVSEYLRTSRLVQWVVPKSIQTERIEMVEVTHSSSPVQPEASTNGTSDTSPVHTAQTNEKELIE</sequence>
<reference evidence="5" key="1">
    <citation type="journal article" date="2014" name="PLoS Genet.">
        <title>Differential Responses to Wnt and PCP Disruption Predict Expression and Developmental Function of Conserved and Novel Genes in a Cnidarian.</title>
        <authorList>
            <person name="Lapebie P."/>
            <person name="Ruggiero A."/>
            <person name="Barreau C."/>
            <person name="Chevalier S."/>
            <person name="Chang P."/>
            <person name="Dru P."/>
            <person name="Houliston E."/>
            <person name="Momose T."/>
        </authorList>
    </citation>
    <scope>NUCLEOTIDE SEQUENCE</scope>
</reference>
<protein>
    <submittedName>
        <fullName evidence="5 6">Perilipin related protein</fullName>
    </submittedName>
</protein>
<dbReference type="PANTHER" id="PTHR14024:SF49">
    <property type="entry name" value="LIPID STORAGE DROPLETS SURFACE-BINDING PROTEIN 1"/>
    <property type="match status" value="1"/>
</dbReference>
<dbReference type="EnsemblMetazoa" id="CLYHEMT000516.1">
    <property type="protein sequence ID" value="CLYHEMP000516.1"/>
    <property type="gene ID" value="CLYHEMG000516"/>
</dbReference>
<dbReference type="Gene3D" id="1.20.120.20">
    <property type="entry name" value="Apolipoprotein"/>
    <property type="match status" value="1"/>
</dbReference>